<dbReference type="Proteomes" id="UP000325411">
    <property type="component" value="Unassembled WGS sequence"/>
</dbReference>
<organism evidence="1 4">
    <name type="scientific">Bacillus paranthracis</name>
    <dbReference type="NCBI Taxonomy" id="2026186"/>
    <lineage>
        <taxon>Bacteria</taxon>
        <taxon>Bacillati</taxon>
        <taxon>Bacillota</taxon>
        <taxon>Bacilli</taxon>
        <taxon>Bacillales</taxon>
        <taxon>Bacillaceae</taxon>
        <taxon>Bacillus</taxon>
        <taxon>Bacillus cereus group</taxon>
    </lineage>
</organism>
<reference evidence="1 4" key="2">
    <citation type="submission" date="2019-09" db="EMBL/GenBank/DDBJ databases">
        <authorList>
            <person name="Geng P."/>
            <person name="Wan X."/>
            <person name="Zhou G."/>
            <person name="Yuan Z."/>
            <person name="Hu X."/>
        </authorList>
    </citation>
    <scope>NUCLEOTIDE SEQUENCE [LARGE SCALE GENOMIC DNA]</scope>
    <source>
        <strain evidence="1 4">EFR-4</strain>
    </source>
</reference>
<evidence type="ECO:0000313" key="3">
    <source>
        <dbReference type="Proteomes" id="UP000194422"/>
    </source>
</evidence>
<reference evidence="2 3" key="1">
    <citation type="submission" date="2017-04" db="EMBL/GenBank/DDBJ databases">
        <authorList>
            <person name="Criscuolo A."/>
        </authorList>
    </citation>
    <scope>NUCLEOTIDE SEQUENCE [LARGE SCALE GENOMIC DNA]</scope>
    <source>
        <strain evidence="2">16-00174</strain>
    </source>
</reference>
<proteinExistence type="predicted"/>
<evidence type="ECO:0000313" key="4">
    <source>
        <dbReference type="Proteomes" id="UP000325411"/>
    </source>
</evidence>
<evidence type="ECO:0000313" key="2">
    <source>
        <dbReference type="EMBL" id="SMD61439.1"/>
    </source>
</evidence>
<evidence type="ECO:0008006" key="5">
    <source>
        <dbReference type="Google" id="ProtNLM"/>
    </source>
</evidence>
<dbReference type="EMBL" id="FWYW01000031">
    <property type="protein sequence ID" value="SMD61439.1"/>
    <property type="molecule type" value="Genomic_DNA"/>
</dbReference>
<dbReference type="Proteomes" id="UP000194422">
    <property type="component" value="Unassembled WGS sequence"/>
</dbReference>
<name>A0A5M9GCR9_9BACI</name>
<gene>
    <name evidence="2" type="ORF">BACERE00174_00348</name>
    <name evidence="1" type="ORF">FYW06_29215</name>
</gene>
<sequence length="81" mass="9782">MELPILSEIDYKLKVIKLMYTKETYNEKGIHREYLEENGWDYTGCEDAEDDGIFMYYSKRKSEGHTVYMVDSRPLEKIKFR</sequence>
<comment type="caution">
    <text evidence="1">The sequence shown here is derived from an EMBL/GenBank/DDBJ whole genome shotgun (WGS) entry which is preliminary data.</text>
</comment>
<evidence type="ECO:0000313" key="1">
    <source>
        <dbReference type="EMBL" id="KAA8472183.1"/>
    </source>
</evidence>
<protein>
    <recommendedName>
        <fullName evidence="5">DUF4177 domain-containing protein</fullName>
    </recommendedName>
</protein>
<dbReference type="RefSeq" id="WP_061129596.1">
    <property type="nucleotide sequence ID" value="NZ_CP064084.1"/>
</dbReference>
<dbReference type="EMBL" id="VXCE01000056">
    <property type="protein sequence ID" value="KAA8472183.1"/>
    <property type="molecule type" value="Genomic_DNA"/>
</dbReference>
<dbReference type="AlphaFoldDB" id="A0A5M9GCR9"/>
<accession>A0A5M9GCR9</accession>